<keyword evidence="1" id="KW-0812">Transmembrane</keyword>
<protein>
    <submittedName>
        <fullName evidence="2">Uncharacterized protein</fullName>
    </submittedName>
</protein>
<accession>A0A5D2C6P8</accession>
<dbReference type="Proteomes" id="UP000323506">
    <property type="component" value="Chromosome D06"/>
</dbReference>
<feature type="transmembrane region" description="Helical" evidence="1">
    <location>
        <begin position="45"/>
        <end position="65"/>
    </location>
</feature>
<evidence type="ECO:0000313" key="2">
    <source>
        <dbReference type="EMBL" id="TYG64290.1"/>
    </source>
</evidence>
<dbReference type="AlphaFoldDB" id="A0A5D2C6P8"/>
<keyword evidence="1" id="KW-0472">Membrane</keyword>
<feature type="non-terminal residue" evidence="2">
    <location>
        <position position="1"/>
    </location>
</feature>
<sequence length="84" mass="9674">LLPPTPAFLPFIQVSQITLLRFALLSPNKHEICRFISRLSASKSMVSPLLFLFFFCCSRFLNYNIGLFCKNRIRKGPCICLYVV</sequence>
<organism evidence="2 3">
    <name type="scientific">Gossypium darwinii</name>
    <name type="common">Darwin's cotton</name>
    <name type="synonym">Gossypium barbadense var. darwinii</name>
    <dbReference type="NCBI Taxonomy" id="34276"/>
    <lineage>
        <taxon>Eukaryota</taxon>
        <taxon>Viridiplantae</taxon>
        <taxon>Streptophyta</taxon>
        <taxon>Embryophyta</taxon>
        <taxon>Tracheophyta</taxon>
        <taxon>Spermatophyta</taxon>
        <taxon>Magnoliopsida</taxon>
        <taxon>eudicotyledons</taxon>
        <taxon>Gunneridae</taxon>
        <taxon>Pentapetalae</taxon>
        <taxon>rosids</taxon>
        <taxon>malvids</taxon>
        <taxon>Malvales</taxon>
        <taxon>Malvaceae</taxon>
        <taxon>Malvoideae</taxon>
        <taxon>Gossypium</taxon>
    </lineage>
</organism>
<proteinExistence type="predicted"/>
<reference evidence="2 3" key="1">
    <citation type="submission" date="2019-06" db="EMBL/GenBank/DDBJ databases">
        <title>WGS assembly of Gossypium darwinii.</title>
        <authorList>
            <person name="Chen Z.J."/>
            <person name="Sreedasyam A."/>
            <person name="Ando A."/>
            <person name="Song Q."/>
            <person name="De L."/>
            <person name="Hulse-Kemp A."/>
            <person name="Ding M."/>
            <person name="Ye W."/>
            <person name="Kirkbride R."/>
            <person name="Jenkins J."/>
            <person name="Plott C."/>
            <person name="Lovell J."/>
            <person name="Lin Y.-M."/>
            <person name="Vaughn R."/>
            <person name="Liu B."/>
            <person name="Li W."/>
            <person name="Simpson S."/>
            <person name="Scheffler B."/>
            <person name="Saski C."/>
            <person name="Grover C."/>
            <person name="Hu G."/>
            <person name="Conover J."/>
            <person name="Carlson J."/>
            <person name="Shu S."/>
            <person name="Boston L."/>
            <person name="Williams M."/>
            <person name="Peterson D."/>
            <person name="Mcgee K."/>
            <person name="Jones D."/>
            <person name="Wendel J."/>
            <person name="Stelly D."/>
            <person name="Grimwood J."/>
            <person name="Schmutz J."/>
        </authorList>
    </citation>
    <scope>NUCLEOTIDE SEQUENCE [LARGE SCALE GENOMIC DNA]</scope>
    <source>
        <strain evidence="2">1808015.09</strain>
    </source>
</reference>
<keyword evidence="1" id="KW-1133">Transmembrane helix</keyword>
<gene>
    <name evidence="2" type="ORF">ES288_D06G095500v1</name>
</gene>
<dbReference type="EMBL" id="CM017706">
    <property type="protein sequence ID" value="TYG64290.1"/>
    <property type="molecule type" value="Genomic_DNA"/>
</dbReference>
<keyword evidence="3" id="KW-1185">Reference proteome</keyword>
<evidence type="ECO:0000256" key="1">
    <source>
        <dbReference type="SAM" id="Phobius"/>
    </source>
</evidence>
<evidence type="ECO:0000313" key="3">
    <source>
        <dbReference type="Proteomes" id="UP000323506"/>
    </source>
</evidence>
<name>A0A5D2C6P8_GOSDA</name>